<dbReference type="InterPro" id="IPR013320">
    <property type="entry name" value="ConA-like_dom_sf"/>
</dbReference>
<dbReference type="RefSeq" id="WP_013446054.1">
    <property type="nucleotide sequence ID" value="NC_014734.1"/>
</dbReference>
<dbReference type="Proteomes" id="UP000008718">
    <property type="component" value="Chromosome"/>
</dbReference>
<dbReference type="CAZy" id="GH16">
    <property type="family name" value="Glycoside Hydrolase Family 16"/>
</dbReference>
<dbReference type="SUPFAM" id="SSF49899">
    <property type="entry name" value="Concanavalin A-like lectins/glucanases"/>
    <property type="match status" value="1"/>
</dbReference>
<dbReference type="KEGG" id="ppn:Palpr_2553"/>
<evidence type="ECO:0000313" key="3">
    <source>
        <dbReference type="EMBL" id="ADQ80685.1"/>
    </source>
</evidence>
<sequence length="278" mass="30972">MNKFTTLLITLAWGTCTACSSNRDEPDVSPPLLTSNEIVVFQDEFKTFNTSFWNKETHAAGWTNQELQSYDPSHVTVGKDGDKTVLILTAERKNGLIMSGRVNTKAKKSFKYGKLEASIKLPKTANGLWPALWLMGDNNKEWPACGEIDIMEMGDAEGMQSGNASQRVNTALHFGPDVKNHEQKYFTSNATANLQDGNYHLYTMVWDENKIAVSIDSIPFNTFDIKDNPYFHGNFFILLNLAVGGAYTGITDMTGITALKDGEKAAMYVDWIKITETK</sequence>
<dbReference type="Pfam" id="PF00722">
    <property type="entry name" value="Glyco_hydro_16"/>
    <property type="match status" value="1"/>
</dbReference>
<dbReference type="eggNOG" id="COG2273">
    <property type="taxonomic scope" value="Bacteria"/>
</dbReference>
<protein>
    <submittedName>
        <fullName evidence="3">Glycoside hydrolase family 16</fullName>
    </submittedName>
</protein>
<reference evidence="3 4" key="2">
    <citation type="journal article" date="2011" name="Stand. Genomic Sci.">
        <title>Complete genome sequence of Paludibacter propionicigenes type strain (WB4).</title>
        <authorList>
            <person name="Gronow S."/>
            <person name="Munk C."/>
            <person name="Lapidus A."/>
            <person name="Nolan M."/>
            <person name="Lucas S."/>
            <person name="Hammon N."/>
            <person name="Deshpande S."/>
            <person name="Cheng J.F."/>
            <person name="Tapia R."/>
            <person name="Han C."/>
            <person name="Goodwin L."/>
            <person name="Pitluck S."/>
            <person name="Liolios K."/>
            <person name="Ivanova N."/>
            <person name="Mavromatis K."/>
            <person name="Mikhailova N."/>
            <person name="Pati A."/>
            <person name="Chen A."/>
            <person name="Palaniappan K."/>
            <person name="Land M."/>
            <person name="Hauser L."/>
            <person name="Chang Y.J."/>
            <person name="Jeffries C.D."/>
            <person name="Brambilla E."/>
            <person name="Rohde M."/>
            <person name="Goker M."/>
            <person name="Detter J.C."/>
            <person name="Woyke T."/>
            <person name="Bristow J."/>
            <person name="Eisen J.A."/>
            <person name="Markowitz V."/>
            <person name="Hugenholtz P."/>
            <person name="Kyrpides N.C."/>
            <person name="Klenk H.P."/>
        </authorList>
    </citation>
    <scope>NUCLEOTIDE SEQUENCE [LARGE SCALE GENOMIC DNA]</scope>
    <source>
        <strain evidence="4">DSM 17365 / JCM 13257 / WB4</strain>
    </source>
</reference>
<dbReference type="AlphaFoldDB" id="E4T7J1"/>
<organism evidence="3 4">
    <name type="scientific">Paludibacter propionicigenes (strain DSM 17365 / JCM 13257 / WB4)</name>
    <dbReference type="NCBI Taxonomy" id="694427"/>
    <lineage>
        <taxon>Bacteria</taxon>
        <taxon>Pseudomonadati</taxon>
        <taxon>Bacteroidota</taxon>
        <taxon>Bacteroidia</taxon>
        <taxon>Bacteroidales</taxon>
        <taxon>Paludibacteraceae</taxon>
        <taxon>Paludibacter</taxon>
    </lineage>
</organism>
<dbReference type="PROSITE" id="PS51762">
    <property type="entry name" value="GH16_2"/>
    <property type="match status" value="1"/>
</dbReference>
<dbReference type="EMBL" id="CP002345">
    <property type="protein sequence ID" value="ADQ80685.1"/>
    <property type="molecule type" value="Genomic_DNA"/>
</dbReference>
<dbReference type="InterPro" id="IPR000757">
    <property type="entry name" value="Beta-glucanase-like"/>
</dbReference>
<dbReference type="Gene3D" id="2.60.120.200">
    <property type="match status" value="1"/>
</dbReference>
<gene>
    <name evidence="3" type="ordered locus">Palpr_2553</name>
</gene>
<name>E4T7J1_PALPW</name>
<dbReference type="GO" id="GO:0005975">
    <property type="term" value="P:carbohydrate metabolic process"/>
    <property type="evidence" value="ECO:0007669"/>
    <property type="project" value="InterPro"/>
</dbReference>
<dbReference type="PANTHER" id="PTHR10963:SF55">
    <property type="entry name" value="GLYCOSIDE HYDROLASE FAMILY 16 PROTEIN"/>
    <property type="match status" value="1"/>
</dbReference>
<comment type="similarity">
    <text evidence="1">Belongs to the glycosyl hydrolase 16 family.</text>
</comment>
<dbReference type="PANTHER" id="PTHR10963">
    <property type="entry name" value="GLYCOSYL HYDROLASE-RELATED"/>
    <property type="match status" value="1"/>
</dbReference>
<evidence type="ECO:0000313" key="4">
    <source>
        <dbReference type="Proteomes" id="UP000008718"/>
    </source>
</evidence>
<dbReference type="STRING" id="694427.Palpr_2553"/>
<proteinExistence type="inferred from homology"/>
<dbReference type="OrthoDB" id="9809583at2"/>
<feature type="domain" description="GH16" evidence="2">
    <location>
        <begin position="23"/>
        <end position="278"/>
    </location>
</feature>
<dbReference type="CDD" id="cd08023">
    <property type="entry name" value="GH16_laminarinase_like"/>
    <property type="match status" value="1"/>
</dbReference>
<reference key="1">
    <citation type="submission" date="2010-11" db="EMBL/GenBank/DDBJ databases">
        <title>The complete genome of Paludibacter propionicigenes DSM 17365.</title>
        <authorList>
            <consortium name="US DOE Joint Genome Institute (JGI-PGF)"/>
            <person name="Lucas S."/>
            <person name="Copeland A."/>
            <person name="Lapidus A."/>
            <person name="Bruce D."/>
            <person name="Goodwin L."/>
            <person name="Pitluck S."/>
            <person name="Kyrpides N."/>
            <person name="Mavromatis K."/>
            <person name="Ivanova N."/>
            <person name="Munk A.C."/>
            <person name="Brettin T."/>
            <person name="Detter J.C."/>
            <person name="Han C."/>
            <person name="Tapia R."/>
            <person name="Land M."/>
            <person name="Hauser L."/>
            <person name="Markowitz V."/>
            <person name="Cheng J.-F."/>
            <person name="Hugenholtz P."/>
            <person name="Woyke T."/>
            <person name="Wu D."/>
            <person name="Gronow S."/>
            <person name="Wellnitz S."/>
            <person name="Brambilla E."/>
            <person name="Klenk H.-P."/>
            <person name="Eisen J.A."/>
        </authorList>
    </citation>
    <scope>NUCLEOTIDE SEQUENCE</scope>
    <source>
        <strain>WB4</strain>
    </source>
</reference>
<evidence type="ECO:0000256" key="1">
    <source>
        <dbReference type="ARBA" id="ARBA00006865"/>
    </source>
</evidence>
<dbReference type="HOGENOM" id="CLU_019533_0_1_10"/>
<dbReference type="GO" id="GO:0004553">
    <property type="term" value="F:hydrolase activity, hydrolyzing O-glycosyl compounds"/>
    <property type="evidence" value="ECO:0007669"/>
    <property type="project" value="InterPro"/>
</dbReference>
<accession>E4T7J1</accession>
<dbReference type="InterPro" id="IPR050546">
    <property type="entry name" value="Glycosyl_Hydrlase_16"/>
</dbReference>
<evidence type="ECO:0000259" key="2">
    <source>
        <dbReference type="PROSITE" id="PS51762"/>
    </source>
</evidence>
<keyword evidence="3" id="KW-0378">Hydrolase</keyword>
<keyword evidence="4" id="KW-1185">Reference proteome</keyword>